<feature type="compositionally biased region" description="Low complexity" evidence="1">
    <location>
        <begin position="28"/>
        <end position="38"/>
    </location>
</feature>
<proteinExistence type="predicted"/>
<dbReference type="AlphaFoldDB" id="A0A6C0DBA9"/>
<feature type="region of interest" description="Disordered" evidence="1">
    <location>
        <begin position="1"/>
        <end position="44"/>
    </location>
</feature>
<feature type="compositionally biased region" description="Basic residues" evidence="1">
    <location>
        <begin position="1"/>
        <end position="19"/>
    </location>
</feature>
<sequence>MKGKKMGSKKRTMRGRKQRGGQAPVNDSSMLSPSSSSLAQGIDYKQIHMGQHGGAAPVESLGATLPQELQGPAAVTSTMNAFRDIQGMSDQTGGARRRGRGTKRSKRSLKLYGGNYKMYGGVGCKMYGGKRRKGTKRAFKLYGGGANANPAAASSPGLILPSSVTQGGMNPEWDLAKDPQAFAPKMGGGNLKMYGGKRRGGTKRRKAKKWFGLF</sequence>
<name>A0A6C0DBA9_9ZZZZ</name>
<accession>A0A6C0DBA9</accession>
<dbReference type="EMBL" id="MN739581">
    <property type="protein sequence ID" value="QHT14286.1"/>
    <property type="molecule type" value="Genomic_DNA"/>
</dbReference>
<organism evidence="2">
    <name type="scientific">viral metagenome</name>
    <dbReference type="NCBI Taxonomy" id="1070528"/>
    <lineage>
        <taxon>unclassified sequences</taxon>
        <taxon>metagenomes</taxon>
        <taxon>organismal metagenomes</taxon>
    </lineage>
</organism>
<evidence type="ECO:0000256" key="1">
    <source>
        <dbReference type="SAM" id="MobiDB-lite"/>
    </source>
</evidence>
<protein>
    <submittedName>
        <fullName evidence="2">Uncharacterized protein</fullName>
    </submittedName>
</protein>
<evidence type="ECO:0000313" key="2">
    <source>
        <dbReference type="EMBL" id="QHT14286.1"/>
    </source>
</evidence>
<reference evidence="2" key="1">
    <citation type="journal article" date="2020" name="Nature">
        <title>Giant virus diversity and host interactions through global metagenomics.</title>
        <authorList>
            <person name="Schulz F."/>
            <person name="Roux S."/>
            <person name="Paez-Espino D."/>
            <person name="Jungbluth S."/>
            <person name="Walsh D.A."/>
            <person name="Denef V.J."/>
            <person name="McMahon K.D."/>
            <person name="Konstantinidis K.T."/>
            <person name="Eloe-Fadrosh E.A."/>
            <person name="Kyrpides N.C."/>
            <person name="Woyke T."/>
        </authorList>
    </citation>
    <scope>NUCLEOTIDE SEQUENCE</scope>
    <source>
        <strain evidence="2">GVMAG-M-3300023174-137</strain>
    </source>
</reference>